<name>A0A9P5MU88_9AGAM</name>
<evidence type="ECO:0000256" key="1">
    <source>
        <dbReference type="ARBA" id="ARBA00009897"/>
    </source>
</evidence>
<feature type="domain" description="GS catalytic" evidence="9">
    <location>
        <begin position="143"/>
        <end position="501"/>
    </location>
</feature>
<evidence type="ECO:0000256" key="2">
    <source>
        <dbReference type="ARBA" id="ARBA00021364"/>
    </source>
</evidence>
<evidence type="ECO:0000256" key="3">
    <source>
        <dbReference type="ARBA" id="ARBA00022598"/>
    </source>
</evidence>
<dbReference type="InterPro" id="IPR036651">
    <property type="entry name" value="Gln_synt_N_sf"/>
</dbReference>
<dbReference type="OrthoDB" id="77835at2759"/>
<dbReference type="PANTHER" id="PTHR43785">
    <property type="entry name" value="GAMMA-GLUTAMYLPUTRESCINE SYNTHETASE"/>
    <property type="match status" value="1"/>
</dbReference>
<reference evidence="10" key="1">
    <citation type="submission" date="2019-10" db="EMBL/GenBank/DDBJ databases">
        <authorList>
            <consortium name="DOE Joint Genome Institute"/>
            <person name="Kuo A."/>
            <person name="Miyauchi S."/>
            <person name="Kiss E."/>
            <person name="Drula E."/>
            <person name="Kohler A."/>
            <person name="Sanchez-Garcia M."/>
            <person name="Andreopoulos B."/>
            <person name="Barry K.W."/>
            <person name="Bonito G."/>
            <person name="Buee M."/>
            <person name="Carver A."/>
            <person name="Chen C."/>
            <person name="Cichocki N."/>
            <person name="Clum A."/>
            <person name="Culley D."/>
            <person name="Crous P.W."/>
            <person name="Fauchery L."/>
            <person name="Girlanda M."/>
            <person name="Hayes R."/>
            <person name="Keri Z."/>
            <person name="LaButti K."/>
            <person name="Lipzen A."/>
            <person name="Lombard V."/>
            <person name="Magnuson J."/>
            <person name="Maillard F."/>
            <person name="Morin E."/>
            <person name="Murat C."/>
            <person name="Nolan M."/>
            <person name="Ohm R."/>
            <person name="Pangilinan J."/>
            <person name="Pereira M."/>
            <person name="Perotto S."/>
            <person name="Peter M."/>
            <person name="Riley R."/>
            <person name="Sitrit Y."/>
            <person name="Stielow B."/>
            <person name="Szollosi G."/>
            <person name="Zifcakova L."/>
            <person name="Stursova M."/>
            <person name="Spatafora J.W."/>
            <person name="Tedersoo L."/>
            <person name="Vaario L.-M."/>
            <person name="Yamada A."/>
            <person name="Yan M."/>
            <person name="Wang P."/>
            <person name="Xu J."/>
            <person name="Bruns T."/>
            <person name="Baldrian P."/>
            <person name="Vilgalys R."/>
            <person name="Henrissat B."/>
            <person name="Grigoriev I.V."/>
            <person name="Hibbett D."/>
            <person name="Nagy L.G."/>
            <person name="Martin F.M."/>
        </authorList>
    </citation>
    <scope>NUCLEOTIDE SEQUENCE</scope>
    <source>
        <strain evidence="10">Prilba</strain>
    </source>
</reference>
<comment type="similarity">
    <text evidence="1 6 7">Belongs to the glutamine synthetase family.</text>
</comment>
<accession>A0A9P5MU88</accession>
<dbReference type="InterPro" id="IPR008146">
    <property type="entry name" value="Gln_synth_cat_dom"/>
</dbReference>
<evidence type="ECO:0000256" key="5">
    <source>
        <dbReference type="ARBA" id="ARBA00022840"/>
    </source>
</evidence>
<reference evidence="10" key="2">
    <citation type="journal article" date="2020" name="Nat. Commun.">
        <title>Large-scale genome sequencing of mycorrhizal fungi provides insights into the early evolution of symbiotic traits.</title>
        <authorList>
            <person name="Miyauchi S."/>
            <person name="Kiss E."/>
            <person name="Kuo A."/>
            <person name="Drula E."/>
            <person name="Kohler A."/>
            <person name="Sanchez-Garcia M."/>
            <person name="Morin E."/>
            <person name="Andreopoulos B."/>
            <person name="Barry K.W."/>
            <person name="Bonito G."/>
            <person name="Buee M."/>
            <person name="Carver A."/>
            <person name="Chen C."/>
            <person name="Cichocki N."/>
            <person name="Clum A."/>
            <person name="Culley D."/>
            <person name="Crous P.W."/>
            <person name="Fauchery L."/>
            <person name="Girlanda M."/>
            <person name="Hayes R.D."/>
            <person name="Keri Z."/>
            <person name="LaButti K."/>
            <person name="Lipzen A."/>
            <person name="Lombard V."/>
            <person name="Magnuson J."/>
            <person name="Maillard F."/>
            <person name="Murat C."/>
            <person name="Nolan M."/>
            <person name="Ohm R.A."/>
            <person name="Pangilinan J."/>
            <person name="Pereira M.F."/>
            <person name="Perotto S."/>
            <person name="Peter M."/>
            <person name="Pfister S."/>
            <person name="Riley R."/>
            <person name="Sitrit Y."/>
            <person name="Stielow J.B."/>
            <person name="Szollosi G."/>
            <person name="Zifcakova L."/>
            <person name="Stursova M."/>
            <person name="Spatafora J.W."/>
            <person name="Tedersoo L."/>
            <person name="Vaario L.M."/>
            <person name="Yamada A."/>
            <person name="Yan M."/>
            <person name="Wang P."/>
            <person name="Xu J."/>
            <person name="Bruns T."/>
            <person name="Baldrian P."/>
            <person name="Vilgalys R."/>
            <person name="Dunand C."/>
            <person name="Henrissat B."/>
            <person name="Grigoriev I.V."/>
            <person name="Hibbett D."/>
            <person name="Nagy L.G."/>
            <person name="Martin F.M."/>
        </authorList>
    </citation>
    <scope>NUCLEOTIDE SEQUENCE</scope>
    <source>
        <strain evidence="10">Prilba</strain>
    </source>
</reference>
<keyword evidence="10" id="KW-0418">Kinase</keyword>
<dbReference type="PANTHER" id="PTHR43785:SF12">
    <property type="entry name" value="TYPE-1 GLUTAMINE SYNTHETASE 2"/>
    <property type="match status" value="1"/>
</dbReference>
<dbReference type="PROSITE" id="PS51987">
    <property type="entry name" value="GS_CATALYTIC"/>
    <property type="match status" value="1"/>
</dbReference>
<evidence type="ECO:0000256" key="8">
    <source>
        <dbReference type="SAM" id="Phobius"/>
    </source>
</evidence>
<keyword evidence="4" id="KW-0547">Nucleotide-binding</keyword>
<dbReference type="Proteomes" id="UP000759537">
    <property type="component" value="Unassembled WGS sequence"/>
</dbReference>
<keyword evidence="8" id="KW-1133">Transmembrane helix</keyword>
<proteinExistence type="inferred from homology"/>
<dbReference type="GO" id="GO:0016301">
    <property type="term" value="F:kinase activity"/>
    <property type="evidence" value="ECO:0007669"/>
    <property type="project" value="UniProtKB-KW"/>
</dbReference>
<dbReference type="GO" id="GO:0006542">
    <property type="term" value="P:glutamine biosynthetic process"/>
    <property type="evidence" value="ECO:0007669"/>
    <property type="project" value="InterPro"/>
</dbReference>
<feature type="transmembrane region" description="Helical" evidence="8">
    <location>
        <begin position="48"/>
        <end position="68"/>
    </location>
</feature>
<dbReference type="AlphaFoldDB" id="A0A9P5MU88"/>
<evidence type="ECO:0000256" key="4">
    <source>
        <dbReference type="ARBA" id="ARBA00022741"/>
    </source>
</evidence>
<keyword evidence="11" id="KW-1185">Reference proteome</keyword>
<evidence type="ECO:0000313" key="11">
    <source>
        <dbReference type="Proteomes" id="UP000759537"/>
    </source>
</evidence>
<dbReference type="Gene3D" id="3.10.20.70">
    <property type="entry name" value="Glutamine synthetase, N-terminal domain"/>
    <property type="match status" value="1"/>
</dbReference>
<keyword evidence="5" id="KW-0067">ATP-binding</keyword>
<dbReference type="GO" id="GO:0005524">
    <property type="term" value="F:ATP binding"/>
    <property type="evidence" value="ECO:0007669"/>
    <property type="project" value="UniProtKB-KW"/>
</dbReference>
<keyword evidence="10" id="KW-0808">Transferase</keyword>
<evidence type="ECO:0000259" key="9">
    <source>
        <dbReference type="PROSITE" id="PS51987"/>
    </source>
</evidence>
<dbReference type="Pfam" id="PF00120">
    <property type="entry name" value="Gln-synt_C"/>
    <property type="match status" value="1"/>
</dbReference>
<gene>
    <name evidence="10" type="ORF">DFH94DRAFT_801166</name>
</gene>
<dbReference type="InterPro" id="IPR014746">
    <property type="entry name" value="Gln_synth/guanido_kin_cat_dom"/>
</dbReference>
<protein>
    <recommendedName>
        <fullName evidence="2">Glutamine synthetase</fullName>
    </recommendedName>
</protein>
<dbReference type="Gene3D" id="3.30.590.10">
    <property type="entry name" value="Glutamine synthetase/guanido kinase, catalytic domain"/>
    <property type="match status" value="1"/>
</dbReference>
<comment type="caution">
    <text evidence="10">The sequence shown here is derived from an EMBL/GenBank/DDBJ whole genome shotgun (WGS) entry which is preliminary data.</text>
</comment>
<dbReference type="EMBL" id="WHVB01000011">
    <property type="protein sequence ID" value="KAF8478720.1"/>
    <property type="molecule type" value="Genomic_DNA"/>
</dbReference>
<evidence type="ECO:0000313" key="10">
    <source>
        <dbReference type="EMBL" id="KAF8478720.1"/>
    </source>
</evidence>
<dbReference type="SMART" id="SM01230">
    <property type="entry name" value="Gln-synt_C"/>
    <property type="match status" value="1"/>
</dbReference>
<evidence type="ECO:0000256" key="6">
    <source>
        <dbReference type="PROSITE-ProRule" id="PRU01331"/>
    </source>
</evidence>
<keyword evidence="3" id="KW-0436">Ligase</keyword>
<organism evidence="10 11">
    <name type="scientific">Russula ochroleuca</name>
    <dbReference type="NCBI Taxonomy" id="152965"/>
    <lineage>
        <taxon>Eukaryota</taxon>
        <taxon>Fungi</taxon>
        <taxon>Dikarya</taxon>
        <taxon>Basidiomycota</taxon>
        <taxon>Agaricomycotina</taxon>
        <taxon>Agaricomycetes</taxon>
        <taxon>Russulales</taxon>
        <taxon>Russulaceae</taxon>
        <taxon>Russula</taxon>
    </lineage>
</organism>
<sequence>MAAIVPTKYAPDSVNDLKDLLRGHNKVKVAGFDVDGVLRGKFMSKDKFLSAVSSDGFGFCSVILYAVFRISDGAFTRSISGWDLHDAVYSRELLISNSANGYHDLIATIDLSTFRMIPWENNVPFFLVSFLDPETKAPVSVCPRGVLKKFVGKAEQSGWQCIAGIEFEYFQFKETPHSLAEKKFLDLQPLTPGMHGYSLLRTQLNSDYFRDIFDVAQAFEVDIEAHHTETGPGVFETALAYTTALRVADNALLFKYLVKSLGMKYGITPSFMAKPWGNLPGCSGHIHVSLQDSNGNNIFAVKPEELQGGREGAAYDELKYISQTAEYFLAGVLDGLTDVMPTLVPTINGYKRLVAGEAFWAPNAVTYGYDSRAASVRVISPPSVPPTATRFEIRVTGADVNPFFALSAIFGLGLRGIEKKLPLPVPPISHFSLEDKKAGKITMLPQSLETATERMVRPDSIAREIFGDEFVDHFGGTREHEIKLWNEAVTSWEVERYLELA</sequence>
<evidence type="ECO:0000256" key="7">
    <source>
        <dbReference type="RuleBase" id="RU000384"/>
    </source>
</evidence>
<dbReference type="GO" id="GO:0006576">
    <property type="term" value="P:biogenic amine metabolic process"/>
    <property type="evidence" value="ECO:0007669"/>
    <property type="project" value="UniProtKB-ARBA"/>
</dbReference>
<dbReference type="GO" id="GO:0004356">
    <property type="term" value="F:glutamine synthetase activity"/>
    <property type="evidence" value="ECO:0007669"/>
    <property type="project" value="InterPro"/>
</dbReference>
<dbReference type="SUPFAM" id="SSF55931">
    <property type="entry name" value="Glutamine synthetase/guanido kinase"/>
    <property type="match status" value="1"/>
</dbReference>
<keyword evidence="8" id="KW-0472">Membrane</keyword>
<keyword evidence="8" id="KW-0812">Transmembrane</keyword>
<dbReference type="FunFam" id="3.30.590.10:FF:000005">
    <property type="entry name" value="Probable glutamine synthetase"/>
    <property type="match status" value="1"/>
</dbReference>